<feature type="compositionally biased region" description="Polar residues" evidence="1">
    <location>
        <begin position="399"/>
        <end position="409"/>
    </location>
</feature>
<protein>
    <submittedName>
        <fullName evidence="2">Uncharacterized protein</fullName>
    </submittedName>
</protein>
<organism evidence="2 3">
    <name type="scientific">Didymella heteroderae</name>
    <dbReference type="NCBI Taxonomy" id="1769908"/>
    <lineage>
        <taxon>Eukaryota</taxon>
        <taxon>Fungi</taxon>
        <taxon>Dikarya</taxon>
        <taxon>Ascomycota</taxon>
        <taxon>Pezizomycotina</taxon>
        <taxon>Dothideomycetes</taxon>
        <taxon>Pleosporomycetidae</taxon>
        <taxon>Pleosporales</taxon>
        <taxon>Pleosporineae</taxon>
        <taxon>Didymellaceae</taxon>
        <taxon>Didymella</taxon>
    </lineage>
</organism>
<feature type="compositionally biased region" description="Basic and acidic residues" evidence="1">
    <location>
        <begin position="193"/>
        <end position="209"/>
    </location>
</feature>
<evidence type="ECO:0000313" key="3">
    <source>
        <dbReference type="Proteomes" id="UP000758155"/>
    </source>
</evidence>
<sequence>MIDPLTTHHRHKQLDDDTLVELSTADYQKRATPAVLPPPFRPAVPSGTLQLFGESSQKQMPKSPSTPIKQEKQESAQPTQGQTQPHLPQLFQTVISKPSTGTPSASLHSTGRNHDTATFNALTSGGAATVIRPHGPTQPLPVPTGFMTPSSQALPRNSSASSNVLHQQVQHANNLIVNRAYLPADKGPSTLRRSKEAARDIPEDGKVRTSESGLSDGLTRRTSDGDIDIEDIPLAKIDVKAELKRLGATISRNDSMNADSPALEIAKCSTFKIDVQKTHLPSPSPSLASAPSTPTISETACLLNRFRKPTAPLQRQTSVLSQSSKTSTTSRKRKIDMSDDEQSDHAPPPPSCTTTTRKKPTISLGSPLKKPLSPKGSPPPSASPISPAGKRMNGFGFRTKSTITSYSTPATPPRLSMKQIKPATPVTPPQSTPSARGPLSTPPSRRKAALRAQSNVQKIMEADEPFHAEDDIFCSDTRKPSRRDAKGTSELGRRLRSMSITPVPIGTRISSDKVADESVYSRERFLQDRAKGGDRLANRAKNIDKIIGEDSDEDYEDLETSEFFYVGDLILMKGQENRLTGV</sequence>
<feature type="region of interest" description="Disordered" evidence="1">
    <location>
        <begin position="186"/>
        <end position="222"/>
    </location>
</feature>
<dbReference type="AlphaFoldDB" id="A0A9P4WI89"/>
<dbReference type="EMBL" id="SWKV01000089">
    <property type="protein sequence ID" value="KAF3032969.1"/>
    <property type="molecule type" value="Genomic_DNA"/>
</dbReference>
<feature type="compositionally biased region" description="Low complexity" evidence="1">
    <location>
        <begin position="317"/>
        <end position="329"/>
    </location>
</feature>
<reference evidence="2" key="1">
    <citation type="submission" date="2019-04" db="EMBL/GenBank/DDBJ databases">
        <title>Sequencing of skin fungus with MAO and IRED activity.</title>
        <authorList>
            <person name="Marsaioli A.J."/>
            <person name="Bonatto J.M.C."/>
            <person name="Reis Junior O."/>
        </authorList>
    </citation>
    <scope>NUCLEOTIDE SEQUENCE</scope>
    <source>
        <strain evidence="2">28M1</strain>
    </source>
</reference>
<feature type="region of interest" description="Disordered" evidence="1">
    <location>
        <begin position="30"/>
        <end position="161"/>
    </location>
</feature>
<keyword evidence="3" id="KW-1185">Reference proteome</keyword>
<dbReference type="Proteomes" id="UP000758155">
    <property type="component" value="Unassembled WGS sequence"/>
</dbReference>
<dbReference type="OrthoDB" id="3800700at2759"/>
<proteinExistence type="predicted"/>
<name>A0A9P4WI89_9PLEO</name>
<gene>
    <name evidence="2" type="ORF">E8E12_001859</name>
</gene>
<feature type="compositionally biased region" description="Low complexity" evidence="1">
    <location>
        <begin position="362"/>
        <end position="375"/>
    </location>
</feature>
<feature type="region of interest" description="Disordered" evidence="1">
    <location>
        <begin position="309"/>
        <end position="453"/>
    </location>
</feature>
<comment type="caution">
    <text evidence="2">The sequence shown here is derived from an EMBL/GenBank/DDBJ whole genome shotgun (WGS) entry which is preliminary data.</text>
</comment>
<feature type="compositionally biased region" description="Polar residues" evidence="1">
    <location>
        <begin position="47"/>
        <end position="68"/>
    </location>
</feature>
<evidence type="ECO:0000256" key="1">
    <source>
        <dbReference type="SAM" id="MobiDB-lite"/>
    </source>
</evidence>
<feature type="compositionally biased region" description="Polar residues" evidence="1">
    <location>
        <begin position="75"/>
        <end position="123"/>
    </location>
</feature>
<accession>A0A9P4WI89</accession>
<feature type="compositionally biased region" description="Polar residues" evidence="1">
    <location>
        <begin position="147"/>
        <end position="161"/>
    </location>
</feature>
<evidence type="ECO:0000313" key="2">
    <source>
        <dbReference type="EMBL" id="KAF3032969.1"/>
    </source>
</evidence>